<organism evidence="1 2">
    <name type="scientific">Pocillopora damicornis</name>
    <name type="common">Cauliflower coral</name>
    <name type="synonym">Millepora damicornis</name>
    <dbReference type="NCBI Taxonomy" id="46731"/>
    <lineage>
        <taxon>Eukaryota</taxon>
        <taxon>Metazoa</taxon>
        <taxon>Cnidaria</taxon>
        <taxon>Anthozoa</taxon>
        <taxon>Hexacorallia</taxon>
        <taxon>Scleractinia</taxon>
        <taxon>Astrocoeniina</taxon>
        <taxon>Pocilloporidae</taxon>
        <taxon>Pocillopora</taxon>
    </lineage>
</organism>
<dbReference type="Proteomes" id="UP000275408">
    <property type="component" value="Unassembled WGS sequence"/>
</dbReference>
<protein>
    <submittedName>
        <fullName evidence="1">Uncharacterized protein</fullName>
    </submittedName>
</protein>
<dbReference type="EMBL" id="RCHS01003878">
    <property type="protein sequence ID" value="RMX39095.1"/>
    <property type="molecule type" value="Genomic_DNA"/>
</dbReference>
<name>A0A3M6TCH9_POCDA</name>
<proteinExistence type="predicted"/>
<feature type="non-terminal residue" evidence="1">
    <location>
        <position position="77"/>
    </location>
</feature>
<comment type="caution">
    <text evidence="1">The sequence shown here is derived from an EMBL/GenBank/DDBJ whole genome shotgun (WGS) entry which is preliminary data.</text>
</comment>
<gene>
    <name evidence="1" type="ORF">pdam_00017540</name>
</gene>
<sequence>MSSEDHNVSAASLKKIPFTISNWSEEKLKATLRQICGLNTRLKMTEYIIVIRKKDESLIQTLEECTPGWKAHTTYVA</sequence>
<dbReference type="AlphaFoldDB" id="A0A3M6TCH9"/>
<reference evidence="1 2" key="1">
    <citation type="journal article" date="2018" name="Sci. Rep.">
        <title>Comparative analysis of the Pocillopora damicornis genome highlights role of immune system in coral evolution.</title>
        <authorList>
            <person name="Cunning R."/>
            <person name="Bay R.A."/>
            <person name="Gillette P."/>
            <person name="Baker A.C."/>
            <person name="Traylor-Knowles N."/>
        </authorList>
    </citation>
    <scope>NUCLEOTIDE SEQUENCE [LARGE SCALE GENOMIC DNA]</scope>
    <source>
        <strain evidence="1">RSMAS</strain>
        <tissue evidence="1">Whole animal</tissue>
    </source>
</reference>
<evidence type="ECO:0000313" key="2">
    <source>
        <dbReference type="Proteomes" id="UP000275408"/>
    </source>
</evidence>
<evidence type="ECO:0000313" key="1">
    <source>
        <dbReference type="EMBL" id="RMX39095.1"/>
    </source>
</evidence>
<keyword evidence="2" id="KW-1185">Reference proteome</keyword>
<accession>A0A3M6TCH9</accession>